<accession>A0A1R2AUI2</accession>
<sequence>MSNAPITNAENLEEVKKDVRSRISRHKISSIESLYSAGAIESFSISSCNGNSADSEAVKKVVLKNKEITDMVSSRLTAFLYMSHKCYEEGSFSSEAEEEIKDLKKSLDLKLEQYKENQDKNNEVLVKGVLEQIYSLEKEFVIMKKRLLDTETAIKLTEEEKMQLKKQMSMVEDTANKFICESHENAPGGLCNCVVV</sequence>
<evidence type="ECO:0000256" key="1">
    <source>
        <dbReference type="SAM" id="Coils"/>
    </source>
</evidence>
<keyword evidence="1" id="KW-0175">Coiled coil</keyword>
<organism evidence="2 3">
    <name type="scientific">Stentor coeruleus</name>
    <dbReference type="NCBI Taxonomy" id="5963"/>
    <lineage>
        <taxon>Eukaryota</taxon>
        <taxon>Sar</taxon>
        <taxon>Alveolata</taxon>
        <taxon>Ciliophora</taxon>
        <taxon>Postciliodesmatophora</taxon>
        <taxon>Heterotrichea</taxon>
        <taxon>Heterotrichida</taxon>
        <taxon>Stentoridae</taxon>
        <taxon>Stentor</taxon>
    </lineage>
</organism>
<feature type="coiled-coil region" evidence="1">
    <location>
        <begin position="147"/>
        <end position="174"/>
    </location>
</feature>
<gene>
    <name evidence="2" type="ORF">SteCoe_34604</name>
</gene>
<evidence type="ECO:0000313" key="3">
    <source>
        <dbReference type="Proteomes" id="UP000187209"/>
    </source>
</evidence>
<dbReference type="Proteomes" id="UP000187209">
    <property type="component" value="Unassembled WGS sequence"/>
</dbReference>
<feature type="coiled-coil region" evidence="1">
    <location>
        <begin position="93"/>
        <end position="120"/>
    </location>
</feature>
<comment type="caution">
    <text evidence="2">The sequence shown here is derived from an EMBL/GenBank/DDBJ whole genome shotgun (WGS) entry which is preliminary data.</text>
</comment>
<name>A0A1R2AUI2_9CILI</name>
<keyword evidence="3" id="KW-1185">Reference proteome</keyword>
<reference evidence="2 3" key="1">
    <citation type="submission" date="2016-11" db="EMBL/GenBank/DDBJ databases">
        <title>The macronuclear genome of Stentor coeruleus: a giant cell with tiny introns.</title>
        <authorList>
            <person name="Slabodnick M."/>
            <person name="Ruby J.G."/>
            <person name="Reiff S.B."/>
            <person name="Swart E.C."/>
            <person name="Gosai S."/>
            <person name="Prabakaran S."/>
            <person name="Witkowska E."/>
            <person name="Larue G.E."/>
            <person name="Fisher S."/>
            <person name="Freeman R.M."/>
            <person name="Gunawardena J."/>
            <person name="Chu W."/>
            <person name="Stover N.A."/>
            <person name="Gregory B.D."/>
            <person name="Nowacki M."/>
            <person name="Derisi J."/>
            <person name="Roy S.W."/>
            <person name="Marshall W.F."/>
            <person name="Sood P."/>
        </authorList>
    </citation>
    <scope>NUCLEOTIDE SEQUENCE [LARGE SCALE GENOMIC DNA]</scope>
    <source>
        <strain evidence="2">WM001</strain>
    </source>
</reference>
<protein>
    <submittedName>
        <fullName evidence="2">Uncharacterized protein</fullName>
    </submittedName>
</protein>
<evidence type="ECO:0000313" key="2">
    <source>
        <dbReference type="EMBL" id="OMJ68060.1"/>
    </source>
</evidence>
<dbReference type="EMBL" id="MPUH01001392">
    <property type="protein sequence ID" value="OMJ68060.1"/>
    <property type="molecule type" value="Genomic_DNA"/>
</dbReference>
<proteinExistence type="predicted"/>
<dbReference type="AlphaFoldDB" id="A0A1R2AUI2"/>